<comment type="catalytic activity">
    <reaction evidence="4">
        <text>O-phospho-L-threonyl-[protein] + H2O = L-threonyl-[protein] + phosphate</text>
        <dbReference type="Rhea" id="RHEA:47004"/>
        <dbReference type="Rhea" id="RHEA-COMP:11060"/>
        <dbReference type="Rhea" id="RHEA-COMP:11605"/>
        <dbReference type="ChEBI" id="CHEBI:15377"/>
        <dbReference type="ChEBI" id="CHEBI:30013"/>
        <dbReference type="ChEBI" id="CHEBI:43474"/>
        <dbReference type="ChEBI" id="CHEBI:61977"/>
        <dbReference type="EC" id="3.1.3.16"/>
    </reaction>
</comment>
<name>A0ABP0JE86_9DINO</name>
<feature type="region of interest" description="Disordered" evidence="5">
    <location>
        <begin position="270"/>
        <end position="351"/>
    </location>
</feature>
<feature type="region of interest" description="Disordered" evidence="5">
    <location>
        <begin position="398"/>
        <end position="426"/>
    </location>
</feature>
<evidence type="ECO:0000256" key="4">
    <source>
        <dbReference type="RuleBase" id="RU004273"/>
    </source>
</evidence>
<dbReference type="PANTHER" id="PTHR45668:SF5">
    <property type="entry name" value="SERINE_THREONINE-PROTEIN PHOSPHATASE 5"/>
    <property type="match status" value="1"/>
</dbReference>
<accession>A0ABP0JE86</accession>
<protein>
    <recommendedName>
        <fullName evidence="4">Serine/threonine-protein phosphatase</fullName>
        <ecNumber evidence="4">3.1.3.16</ecNumber>
    </recommendedName>
</protein>
<evidence type="ECO:0000313" key="8">
    <source>
        <dbReference type="Proteomes" id="UP001642484"/>
    </source>
</evidence>
<dbReference type="Proteomes" id="UP001642484">
    <property type="component" value="Unassembled WGS sequence"/>
</dbReference>
<keyword evidence="4" id="KW-0378">Hydrolase</keyword>
<comment type="cofactor">
    <cofactor evidence="1">
        <name>Mn(2+)</name>
        <dbReference type="ChEBI" id="CHEBI:29035"/>
    </cofactor>
</comment>
<sequence length="923" mass="103166">MTGLKAVRTARKRPALSASELTEQLKRLWDHYSIPEVHRQLYLKRYCSGKYQSDVLLKEVQSLVRGRALVQRLMNAIEAREEVLLRLSVLRSAFADLELRTPGSLGRCQLSEQLYCLRMSTAEAIKLLHAWRVSVAPVASAGCVAGPGSRGACWPYEVVEGHDHWEDYLLYVMKNDSVVRQFEAVVELAREPDPLLLYGAVGGRGPFESGKLCPPCGDLQRQKLEQAQLLLVEEELSLMLFAENFPRSTPDARPPSRPSSRLVEELAAPLELSQAPDSPVPPRPPSRPRTAPRRPRGSTDRSARPKTSEAQKQAAELKAKQRVSASARKKKRPPLPMWKSQPKVERSEQKKDEFKDFELTGDEVEDMQKELRDMITAFQATRKKSLTDFQGVPKLVKGQTAEKEAERPKLQDMKGRRKSGTGMDLQLARKKSVPAVELQLVKAPTASFDLNFFSEELFSIEDPAHVEEEDECVLKCGMEMARFQSVWNRFENDNAIHHDVACNALARIGFVGPEKQWVEEIFRQVTEFNSVSREEFMHIVDLYDERQRNSFHQKFLDVDVDGSGETLGESGAVPPGYFVSSGVPALAFPEQKGRTLFGRAGAAGGVRLESEENMSSSQGGNTSQNSDLGKARSSPTGAPASPRRKRFPTGTLGTRQDEFEASTGSDRDSEVGDDLSSVASDLEDEEEDWDPRDESCWKLSPMEVSKAIQDLRARRLPAIEVCKKIVRSVIVHYSHQPNVIHIPAPEVGSRFVVVGDLHGHFGDLRHLLEDHGEPSPGPKGAVRFLFNGDFVDRGTWGPEVLLLLYALKIKSPSAVYLNRGNHEDQSQNQLPDNGFVHSHCTRAFGADALPMYYLCRRSFKELPLCHVIGNEIFVVHGGLPMDPIVTLQDINAIDRRHDVPIKHCALMGYPKGQKVVARKDGDR</sequence>
<comment type="similarity">
    <text evidence="4">Belongs to the PPP phosphatase family.</text>
</comment>
<feature type="compositionally biased region" description="Pro residues" evidence="5">
    <location>
        <begin position="278"/>
        <end position="287"/>
    </location>
</feature>
<dbReference type="Pfam" id="PF00149">
    <property type="entry name" value="Metallophos"/>
    <property type="match status" value="1"/>
</dbReference>
<feature type="compositionally biased region" description="Basic and acidic residues" evidence="5">
    <location>
        <begin position="400"/>
        <end position="414"/>
    </location>
</feature>
<evidence type="ECO:0000256" key="1">
    <source>
        <dbReference type="ARBA" id="ARBA00001936"/>
    </source>
</evidence>
<dbReference type="Gene3D" id="3.60.21.10">
    <property type="match status" value="1"/>
</dbReference>
<evidence type="ECO:0000256" key="5">
    <source>
        <dbReference type="SAM" id="MobiDB-lite"/>
    </source>
</evidence>
<evidence type="ECO:0000313" key="7">
    <source>
        <dbReference type="EMBL" id="CAK9012590.1"/>
    </source>
</evidence>
<evidence type="ECO:0000256" key="2">
    <source>
        <dbReference type="ARBA" id="ARBA00022723"/>
    </source>
</evidence>
<reference evidence="7 8" key="1">
    <citation type="submission" date="2024-02" db="EMBL/GenBank/DDBJ databases">
        <authorList>
            <person name="Chen Y."/>
            <person name="Shah S."/>
            <person name="Dougan E. K."/>
            <person name="Thang M."/>
            <person name="Chan C."/>
        </authorList>
    </citation>
    <scope>NUCLEOTIDE SEQUENCE [LARGE SCALE GENOMIC DNA]</scope>
</reference>
<evidence type="ECO:0000256" key="3">
    <source>
        <dbReference type="ARBA" id="ARBA00023211"/>
    </source>
</evidence>
<dbReference type="InterPro" id="IPR006186">
    <property type="entry name" value="Ser/Thr-sp_prot-phosphatase"/>
</dbReference>
<dbReference type="PANTHER" id="PTHR45668">
    <property type="entry name" value="SERINE/THREONINE-PROTEIN PHOSPHATASE 5-RELATED"/>
    <property type="match status" value="1"/>
</dbReference>
<keyword evidence="8" id="KW-1185">Reference proteome</keyword>
<comment type="caution">
    <text evidence="7">The sequence shown here is derived from an EMBL/GenBank/DDBJ whole genome shotgun (WGS) entry which is preliminary data.</text>
</comment>
<gene>
    <name evidence="7" type="ORF">CCMP2556_LOCUS10912</name>
</gene>
<proteinExistence type="inferred from homology"/>
<dbReference type="SMART" id="SM00156">
    <property type="entry name" value="PP2Ac"/>
    <property type="match status" value="1"/>
</dbReference>
<dbReference type="InterPro" id="IPR004843">
    <property type="entry name" value="Calcineurin-like_PHP"/>
</dbReference>
<keyword evidence="3" id="KW-0464">Manganese</keyword>
<feature type="compositionally biased region" description="Acidic residues" evidence="5">
    <location>
        <begin position="681"/>
        <end position="691"/>
    </location>
</feature>
<dbReference type="InterPro" id="IPR051134">
    <property type="entry name" value="PPP_phosphatase"/>
</dbReference>
<dbReference type="EMBL" id="CAXAMN010005136">
    <property type="protein sequence ID" value="CAK9012590.1"/>
    <property type="molecule type" value="Genomic_DNA"/>
</dbReference>
<dbReference type="SUPFAM" id="SSF56300">
    <property type="entry name" value="Metallo-dependent phosphatases"/>
    <property type="match status" value="1"/>
</dbReference>
<dbReference type="PRINTS" id="PR00114">
    <property type="entry name" value="STPHPHTASE"/>
</dbReference>
<dbReference type="EC" id="3.1.3.16" evidence="4"/>
<feature type="domain" description="Serine/threonine specific protein phosphatases" evidence="6">
    <location>
        <begin position="818"/>
        <end position="823"/>
    </location>
</feature>
<feature type="region of interest" description="Disordered" evidence="5">
    <location>
        <begin position="610"/>
        <end position="694"/>
    </location>
</feature>
<dbReference type="InterPro" id="IPR029052">
    <property type="entry name" value="Metallo-depent_PP-like"/>
</dbReference>
<dbReference type="PROSITE" id="PS00125">
    <property type="entry name" value="SER_THR_PHOSPHATASE"/>
    <property type="match status" value="1"/>
</dbReference>
<feature type="compositionally biased region" description="Basic and acidic residues" evidence="5">
    <location>
        <begin position="297"/>
        <end position="319"/>
    </location>
</feature>
<evidence type="ECO:0000259" key="6">
    <source>
        <dbReference type="PROSITE" id="PS00125"/>
    </source>
</evidence>
<organism evidence="7 8">
    <name type="scientific">Durusdinium trenchii</name>
    <dbReference type="NCBI Taxonomy" id="1381693"/>
    <lineage>
        <taxon>Eukaryota</taxon>
        <taxon>Sar</taxon>
        <taxon>Alveolata</taxon>
        <taxon>Dinophyceae</taxon>
        <taxon>Suessiales</taxon>
        <taxon>Symbiodiniaceae</taxon>
        <taxon>Durusdinium</taxon>
    </lineage>
</organism>
<feature type="compositionally biased region" description="Low complexity" evidence="5">
    <location>
        <begin position="615"/>
        <end position="626"/>
    </location>
</feature>
<feature type="compositionally biased region" description="Basic and acidic residues" evidence="5">
    <location>
        <begin position="342"/>
        <end position="351"/>
    </location>
</feature>
<keyword evidence="2" id="KW-0479">Metal-binding</keyword>